<dbReference type="EMBL" id="WHPN01000429">
    <property type="protein sequence ID" value="KAF4405101.1"/>
    <property type="molecule type" value="Genomic_DNA"/>
</dbReference>
<dbReference type="Proteomes" id="UP000621266">
    <property type="component" value="Unassembled WGS sequence"/>
</dbReference>
<evidence type="ECO:0000256" key="1">
    <source>
        <dbReference type="SAM" id="MobiDB-lite"/>
    </source>
</evidence>
<feature type="region of interest" description="Disordered" evidence="1">
    <location>
        <begin position="1"/>
        <end position="29"/>
    </location>
</feature>
<keyword evidence="2" id="KW-0812">Transmembrane</keyword>
<organism evidence="3 4">
    <name type="scientific">Streptomyces lycii</name>
    <dbReference type="NCBI Taxonomy" id="2654337"/>
    <lineage>
        <taxon>Bacteria</taxon>
        <taxon>Bacillati</taxon>
        <taxon>Actinomycetota</taxon>
        <taxon>Actinomycetes</taxon>
        <taxon>Kitasatosporales</taxon>
        <taxon>Streptomycetaceae</taxon>
        <taxon>Streptomyces</taxon>
    </lineage>
</organism>
<evidence type="ECO:0008006" key="5">
    <source>
        <dbReference type="Google" id="ProtNLM"/>
    </source>
</evidence>
<evidence type="ECO:0000256" key="2">
    <source>
        <dbReference type="SAM" id="Phobius"/>
    </source>
</evidence>
<keyword evidence="2" id="KW-0472">Membrane</keyword>
<dbReference type="RefSeq" id="WP_156207945.1">
    <property type="nucleotide sequence ID" value="NZ_WHPN01000429.1"/>
</dbReference>
<evidence type="ECO:0000313" key="3">
    <source>
        <dbReference type="EMBL" id="KAF4405101.1"/>
    </source>
</evidence>
<accession>A0ABQ7F8M9</accession>
<gene>
    <name evidence="3" type="ORF">GCU69_32155</name>
</gene>
<comment type="caution">
    <text evidence="3">The sequence shown here is derived from an EMBL/GenBank/DDBJ whole genome shotgun (WGS) entry which is preliminary data.</text>
</comment>
<sequence length="246" mass="24831">MKTQERTASGGGRAGGSAQPVGERLPSAPRERKPALAALAVLLILVGALGATVLVLRAGERIEVVKITEEVPVGKPVPASAMESVMVAQDSGVDYVKWAQKDLVTEKYRTATPLVEGSLLVGSMLTDESGLPEGKVVVGLSLKGGQFYKGIKSGDTVSAFRVGTDTGDAGDSETGSGGATSGNNLLVQQATVREVTTGSDETISSGDLPVSVLVSQEEAEALTQAAAAGEVAVVQVPSGSADAAAN</sequence>
<evidence type="ECO:0000313" key="4">
    <source>
        <dbReference type="Proteomes" id="UP000621266"/>
    </source>
</evidence>
<feature type="region of interest" description="Disordered" evidence="1">
    <location>
        <begin position="164"/>
        <end position="184"/>
    </location>
</feature>
<keyword evidence="2" id="KW-1133">Transmembrane helix</keyword>
<reference evidence="3 4" key="1">
    <citation type="submission" date="2019-10" db="EMBL/GenBank/DDBJ databases">
        <title>Streptomyces tenebrisbrunneis sp.nov., an endogenous actinomycete isolated from of Lycium ruthenicum.</title>
        <authorList>
            <person name="Ma L."/>
        </authorList>
    </citation>
    <scope>NUCLEOTIDE SEQUENCE [LARGE SCALE GENOMIC DNA]</scope>
    <source>
        <strain evidence="3 4">TRM 66187</strain>
    </source>
</reference>
<keyword evidence="4" id="KW-1185">Reference proteome</keyword>
<proteinExistence type="predicted"/>
<feature type="transmembrane region" description="Helical" evidence="2">
    <location>
        <begin position="35"/>
        <end position="56"/>
    </location>
</feature>
<protein>
    <recommendedName>
        <fullName evidence="5">Flp pilus assembly protein CpaB</fullName>
    </recommendedName>
</protein>
<name>A0ABQ7F8M9_9ACTN</name>